<accession>A0A8X6MRU6</accession>
<name>A0A8X6MRU6_NEPPI</name>
<keyword evidence="4" id="KW-1185">Reference proteome</keyword>
<evidence type="ECO:0000313" key="2">
    <source>
        <dbReference type="EMBL" id="GFS74593.1"/>
    </source>
</evidence>
<feature type="region of interest" description="Disordered" evidence="1">
    <location>
        <begin position="20"/>
        <end position="43"/>
    </location>
</feature>
<dbReference type="EMBL" id="BMAW01052184">
    <property type="protein sequence ID" value="GFS84655.1"/>
    <property type="molecule type" value="Genomic_DNA"/>
</dbReference>
<dbReference type="EMBL" id="BMAW01050289">
    <property type="protein sequence ID" value="GFS74593.1"/>
    <property type="molecule type" value="Genomic_DNA"/>
</dbReference>
<protein>
    <submittedName>
        <fullName evidence="2">Uncharacterized protein</fullName>
    </submittedName>
</protein>
<proteinExistence type="predicted"/>
<evidence type="ECO:0000256" key="1">
    <source>
        <dbReference type="SAM" id="MobiDB-lite"/>
    </source>
</evidence>
<feature type="non-terminal residue" evidence="2">
    <location>
        <position position="55"/>
    </location>
</feature>
<dbReference type="AlphaFoldDB" id="A0A8X6MRU6"/>
<organism evidence="2 4">
    <name type="scientific">Nephila pilipes</name>
    <name type="common">Giant wood spider</name>
    <name type="synonym">Nephila maculata</name>
    <dbReference type="NCBI Taxonomy" id="299642"/>
    <lineage>
        <taxon>Eukaryota</taxon>
        <taxon>Metazoa</taxon>
        <taxon>Ecdysozoa</taxon>
        <taxon>Arthropoda</taxon>
        <taxon>Chelicerata</taxon>
        <taxon>Arachnida</taxon>
        <taxon>Araneae</taxon>
        <taxon>Araneomorphae</taxon>
        <taxon>Entelegynae</taxon>
        <taxon>Araneoidea</taxon>
        <taxon>Nephilidae</taxon>
        <taxon>Nephila</taxon>
    </lineage>
</organism>
<gene>
    <name evidence="3" type="ORF">NPIL_110651</name>
    <name evidence="2" type="ORF">NPIL_575381</name>
</gene>
<evidence type="ECO:0000313" key="4">
    <source>
        <dbReference type="Proteomes" id="UP000887013"/>
    </source>
</evidence>
<dbReference type="Proteomes" id="UP000887013">
    <property type="component" value="Unassembled WGS sequence"/>
</dbReference>
<sequence>MIRCFTHLKRLNLLSISSRLSSSDTAPSGVPYKSLKNDDVASPVSVPTSADVVII</sequence>
<reference evidence="2" key="1">
    <citation type="submission" date="2020-08" db="EMBL/GenBank/DDBJ databases">
        <title>Multicomponent nature underlies the extraordinary mechanical properties of spider dragline silk.</title>
        <authorList>
            <person name="Kono N."/>
            <person name="Nakamura H."/>
            <person name="Mori M."/>
            <person name="Yoshida Y."/>
            <person name="Ohtoshi R."/>
            <person name="Malay A.D."/>
            <person name="Moran D.A.P."/>
            <person name="Tomita M."/>
            <person name="Numata K."/>
            <person name="Arakawa K."/>
        </authorList>
    </citation>
    <scope>NUCLEOTIDE SEQUENCE</scope>
</reference>
<evidence type="ECO:0000313" key="3">
    <source>
        <dbReference type="EMBL" id="GFS84655.1"/>
    </source>
</evidence>
<comment type="caution">
    <text evidence="2">The sequence shown here is derived from an EMBL/GenBank/DDBJ whole genome shotgun (WGS) entry which is preliminary data.</text>
</comment>